<proteinExistence type="predicted"/>
<dbReference type="InterPro" id="IPR016054">
    <property type="entry name" value="LY6_UPA_recep-like"/>
</dbReference>
<dbReference type="PANTHER" id="PTHR20914">
    <property type="entry name" value="LY6/PLAUR DOMAIN-CONTAINING PROTEIN 8"/>
    <property type="match status" value="1"/>
</dbReference>
<dbReference type="PANTHER" id="PTHR20914:SF25">
    <property type="entry name" value="PHOSPHOLIPASE A2 INHIBITOR AND LY6_PLAUR DOMAIN-CONTAINING PROTEIN"/>
    <property type="match status" value="1"/>
</dbReference>
<evidence type="ECO:0000256" key="2">
    <source>
        <dbReference type="ARBA" id="ARBA00022525"/>
    </source>
</evidence>
<gene>
    <name evidence="5" type="ORF">RIMI_LOCUS13445193</name>
</gene>
<organism evidence="5 6">
    <name type="scientific">Ranitomeya imitator</name>
    <name type="common">mimic poison frog</name>
    <dbReference type="NCBI Taxonomy" id="111125"/>
    <lineage>
        <taxon>Eukaryota</taxon>
        <taxon>Metazoa</taxon>
        <taxon>Chordata</taxon>
        <taxon>Craniata</taxon>
        <taxon>Vertebrata</taxon>
        <taxon>Euteleostomi</taxon>
        <taxon>Amphibia</taxon>
        <taxon>Batrachia</taxon>
        <taxon>Anura</taxon>
        <taxon>Neobatrachia</taxon>
        <taxon>Hyloidea</taxon>
        <taxon>Dendrobatidae</taxon>
        <taxon>Dendrobatinae</taxon>
        <taxon>Ranitomeya</taxon>
    </lineage>
</organism>
<dbReference type="Gene3D" id="2.10.60.10">
    <property type="entry name" value="CD59"/>
    <property type="match status" value="1"/>
</dbReference>
<dbReference type="Pfam" id="PF00021">
    <property type="entry name" value="UPAR_LY6"/>
    <property type="match status" value="2"/>
</dbReference>
<feature type="signal peptide" evidence="3">
    <location>
        <begin position="1"/>
        <end position="18"/>
    </location>
</feature>
<comment type="subcellular location">
    <subcellularLocation>
        <location evidence="1">Secreted</location>
    </subcellularLocation>
</comment>
<dbReference type="InterPro" id="IPR050918">
    <property type="entry name" value="CNF-like_PLA2_Inhibitor"/>
</dbReference>
<feature type="domain" description="UPAR/Ly6" evidence="4">
    <location>
        <begin position="22"/>
        <end position="53"/>
    </location>
</feature>
<protein>
    <recommendedName>
        <fullName evidence="4">UPAR/Ly6 domain-containing protein</fullName>
    </recommendedName>
</protein>
<keyword evidence="6" id="KW-1185">Reference proteome</keyword>
<dbReference type="InterPro" id="IPR045860">
    <property type="entry name" value="Snake_toxin-like_sf"/>
</dbReference>
<dbReference type="SUPFAM" id="SSF57302">
    <property type="entry name" value="Snake toxin-like"/>
    <property type="match status" value="1"/>
</dbReference>
<evidence type="ECO:0000313" key="6">
    <source>
        <dbReference type="Proteomes" id="UP001176940"/>
    </source>
</evidence>
<keyword evidence="3" id="KW-0732">Signal</keyword>
<keyword evidence="2" id="KW-0964">Secreted</keyword>
<evidence type="ECO:0000256" key="3">
    <source>
        <dbReference type="SAM" id="SignalP"/>
    </source>
</evidence>
<evidence type="ECO:0000313" key="5">
    <source>
        <dbReference type="EMBL" id="CAJ0951445.1"/>
    </source>
</evidence>
<evidence type="ECO:0000256" key="1">
    <source>
        <dbReference type="ARBA" id="ARBA00004613"/>
    </source>
</evidence>
<reference evidence="5" key="1">
    <citation type="submission" date="2023-07" db="EMBL/GenBank/DDBJ databases">
        <authorList>
            <person name="Stuckert A."/>
        </authorList>
    </citation>
    <scope>NUCLEOTIDE SEQUENCE</scope>
</reference>
<comment type="caution">
    <text evidence="5">The sequence shown here is derived from an EMBL/GenBank/DDBJ whole genome shotgun (WGS) entry which is preliminary data.</text>
</comment>
<dbReference type="CDD" id="cd23572">
    <property type="entry name" value="TFP_LU_ECD_PINLYP_rpt2"/>
    <property type="match status" value="1"/>
</dbReference>
<evidence type="ECO:0000259" key="4">
    <source>
        <dbReference type="Pfam" id="PF00021"/>
    </source>
</evidence>
<accession>A0ABN9LV03</accession>
<feature type="domain" description="UPAR/Ly6" evidence="4">
    <location>
        <begin position="156"/>
        <end position="222"/>
    </location>
</feature>
<name>A0ABN9LV03_9NEOB</name>
<dbReference type="Proteomes" id="UP001176940">
    <property type="component" value="Unassembled WGS sequence"/>
</dbReference>
<dbReference type="EMBL" id="CAUEEQ010033195">
    <property type="protein sequence ID" value="CAJ0951445.1"/>
    <property type="molecule type" value="Genomic_DNA"/>
</dbReference>
<feature type="chain" id="PRO_5045941287" description="UPAR/Ly6 domain-containing protein" evidence="3">
    <location>
        <begin position="19"/>
        <end position="234"/>
    </location>
</feature>
<sequence length="234" mass="25429">MKTSCLLFFCILWSISSTDVPMSCVKCAGENENSCHGIAQKCSSAKDECISLLEVTRIEGGAHTNRVIAPSDLSVTAEDAEDGAVPDGGTRTGAREISFFMRFCGNCSRQKTGFVRFDKGVLRINATCCSTNKCTPISPIILPDKVFSKDEKVKGNGIRCKSCFATNARNCDCNAYVNCIAGETRCISRYMSATEGHHHVATMRGCTTADMCEVIKTSEISMKVYDSHVISVRI</sequence>